<gene>
    <name evidence="3" type="ORF">G9H71_01210</name>
</gene>
<evidence type="ECO:0000313" key="3">
    <source>
        <dbReference type="EMBL" id="NHC12400.1"/>
    </source>
</evidence>
<feature type="coiled-coil region" evidence="1">
    <location>
        <begin position="197"/>
        <end position="321"/>
    </location>
</feature>
<feature type="compositionally biased region" description="Basic residues" evidence="2">
    <location>
        <begin position="30"/>
        <end position="41"/>
    </location>
</feature>
<evidence type="ECO:0000256" key="2">
    <source>
        <dbReference type="SAM" id="MobiDB-lite"/>
    </source>
</evidence>
<evidence type="ECO:0000313" key="4">
    <source>
        <dbReference type="Proteomes" id="UP000800981"/>
    </source>
</evidence>
<organism evidence="3 4">
    <name type="scientific">Motilibacter deserti</name>
    <dbReference type="NCBI Taxonomy" id="2714956"/>
    <lineage>
        <taxon>Bacteria</taxon>
        <taxon>Bacillati</taxon>
        <taxon>Actinomycetota</taxon>
        <taxon>Actinomycetes</taxon>
        <taxon>Motilibacterales</taxon>
        <taxon>Motilibacteraceae</taxon>
        <taxon>Motilibacter</taxon>
    </lineage>
</organism>
<reference evidence="3 4" key="1">
    <citation type="submission" date="2020-03" db="EMBL/GenBank/DDBJ databases">
        <title>Two novel Motilibacter sp.</title>
        <authorList>
            <person name="Liu S."/>
        </authorList>
    </citation>
    <scope>NUCLEOTIDE SEQUENCE [LARGE SCALE GENOMIC DNA]</scope>
    <source>
        <strain evidence="3 4">E257</strain>
    </source>
</reference>
<feature type="compositionally biased region" description="Gly residues" evidence="2">
    <location>
        <begin position="13"/>
        <end position="22"/>
    </location>
</feature>
<evidence type="ECO:0000256" key="1">
    <source>
        <dbReference type="SAM" id="Coils"/>
    </source>
</evidence>
<protein>
    <submittedName>
        <fullName evidence="3">RNA-binding protein</fullName>
    </submittedName>
</protein>
<keyword evidence="1" id="KW-0175">Coiled coil</keyword>
<keyword evidence="4" id="KW-1185">Reference proteome</keyword>
<dbReference type="PANTHER" id="PTHR34547:SF1">
    <property type="entry name" value="YACP-LIKE NYN DOMAIN PROTEIN"/>
    <property type="match status" value="1"/>
</dbReference>
<feature type="compositionally biased region" description="Low complexity" evidence="2">
    <location>
        <begin position="1"/>
        <end position="12"/>
    </location>
</feature>
<dbReference type="Proteomes" id="UP000800981">
    <property type="component" value="Unassembled WGS sequence"/>
</dbReference>
<accession>A0ABX0GPK7</accession>
<proteinExistence type="predicted"/>
<sequence length="514" mass="53930">MALRPAGEAAGRVRGGARGPGRAGPLPLVRLRRRRRGRSPRGQRGAVTAAPSPGPDDRPADGSPPVGPVPADDARRDDDAEPATVVLPESVRARVVALADETLSGLAPGEAPASLRPFLRFTAGKRARHAGPALAAALEADEPFRSRVAARVRERRADLAAAVDAGRPPAAAEPVEVAAVAYVLRAPGWQGLVAAASEEALRAVRQADASKAAAEAERLSGQLAAARAQAREEADRLRAELATVKAEVADLRRRLHKSREDARSVKEGAHLAQEQADAVRADAQTRVSAAESEARKLRERLAEAEAELETARRVNKEGRALADARVRLLLDVVADAASGLRRELALPATDLRPADVIAAGEAGSAVSSVGARAMAADDPAVLDDLLALPRVHLVVDGYNVTKLGYGNLSLQDQRERLVNGLASLAARTGAEVTCCFDGAAVDVPVVIAKPRNVRVLFSLPGEIADELIRRLVANEPEGRPVVVVSSDKEVAEGVRRSGARPVASAALLKRLDRG</sequence>
<feature type="region of interest" description="Disordered" evidence="2">
    <location>
        <begin position="1"/>
        <end position="86"/>
    </location>
</feature>
<comment type="caution">
    <text evidence="3">The sequence shown here is derived from an EMBL/GenBank/DDBJ whole genome shotgun (WGS) entry which is preliminary data.</text>
</comment>
<dbReference type="PANTHER" id="PTHR34547">
    <property type="entry name" value="YACP-LIKE NYN DOMAIN PROTEIN"/>
    <property type="match status" value="1"/>
</dbReference>
<dbReference type="Pfam" id="PF05991">
    <property type="entry name" value="NYN_YacP"/>
    <property type="match status" value="1"/>
</dbReference>
<name>A0ABX0GPK7_9ACTN</name>
<dbReference type="EMBL" id="JAANNP010000001">
    <property type="protein sequence ID" value="NHC12400.1"/>
    <property type="molecule type" value="Genomic_DNA"/>
</dbReference>
<dbReference type="InterPro" id="IPR010298">
    <property type="entry name" value="YacP-like"/>
</dbReference>